<keyword evidence="3" id="KW-0645">Protease</keyword>
<sequence>MLEIGSKLNQLRVDAILLNSSEVLISTNLRYLTGFTGSDATVLITPSEGHLLTDGRYKTQAKEETTGLEIHIVRSRLDSAARLIKARGIKRLGIEAGRMTQEFGRELTRRVRDLLLVPLSRVFVETLRIRKTPAEKDKIKTAAKIASNACRDVLKGALVGRKEADVAADLELLFRRGGAEGTAFETIVASGPRAALPHGAASDKVIQPGELIVVDYGCRFQGYSSDETVTCIVGKASKRQKEIHKTVYDAHMRALEAVREGVSVRELDRIARQSIDHAGYGKYFLHGLGHGVGMETHEAPYLSPRGKGVLQEGMVFTIEPGIYIEDYGGVRLESLVYLGGSGPEILSEMPKDLISVS</sequence>
<dbReference type="GO" id="GO:0008235">
    <property type="term" value="F:metalloexopeptidase activity"/>
    <property type="evidence" value="ECO:0007669"/>
    <property type="project" value="UniProtKB-ARBA"/>
</dbReference>
<dbReference type="Pfam" id="PF00557">
    <property type="entry name" value="Peptidase_M24"/>
    <property type="match status" value="1"/>
</dbReference>
<evidence type="ECO:0000259" key="1">
    <source>
        <dbReference type="Pfam" id="PF00557"/>
    </source>
</evidence>
<dbReference type="RefSeq" id="WP_014811475.1">
    <property type="nucleotide sequence ID" value="NC_018025.1"/>
</dbReference>
<feature type="domain" description="Creatinase N-terminal" evidence="2">
    <location>
        <begin position="7"/>
        <end position="128"/>
    </location>
</feature>
<dbReference type="InterPro" id="IPR050659">
    <property type="entry name" value="Peptidase_M24B"/>
</dbReference>
<dbReference type="AlphaFoldDB" id="I4C9V6"/>
<feature type="domain" description="Peptidase M24" evidence="1">
    <location>
        <begin position="138"/>
        <end position="337"/>
    </location>
</feature>
<dbReference type="GO" id="GO:0004177">
    <property type="term" value="F:aminopeptidase activity"/>
    <property type="evidence" value="ECO:0007669"/>
    <property type="project" value="UniProtKB-KW"/>
</dbReference>
<dbReference type="PANTHER" id="PTHR46112">
    <property type="entry name" value="AMINOPEPTIDASE"/>
    <property type="match status" value="1"/>
</dbReference>
<dbReference type="EMBL" id="CP003360">
    <property type="protein sequence ID" value="AFM26347.1"/>
    <property type="molecule type" value="Genomic_DNA"/>
</dbReference>
<dbReference type="HOGENOM" id="CLU_017266_4_0_7"/>
<dbReference type="SUPFAM" id="SSF55920">
    <property type="entry name" value="Creatinase/aminopeptidase"/>
    <property type="match status" value="1"/>
</dbReference>
<dbReference type="PANTHER" id="PTHR46112:SF3">
    <property type="entry name" value="AMINOPEPTIDASE YPDF"/>
    <property type="match status" value="1"/>
</dbReference>
<dbReference type="InterPro" id="IPR036005">
    <property type="entry name" value="Creatinase/aminopeptidase-like"/>
</dbReference>
<dbReference type="Proteomes" id="UP000006055">
    <property type="component" value="Chromosome"/>
</dbReference>
<dbReference type="InterPro" id="IPR001714">
    <property type="entry name" value="Pept_M24_MAP"/>
</dbReference>
<accession>I4C9V6</accession>
<name>I4C9V6_DESTA</name>
<dbReference type="SUPFAM" id="SSF53092">
    <property type="entry name" value="Creatinase/prolidase N-terminal domain"/>
    <property type="match status" value="1"/>
</dbReference>
<dbReference type="PRINTS" id="PR00599">
    <property type="entry name" value="MAPEPTIDASE"/>
</dbReference>
<reference evidence="4" key="1">
    <citation type="submission" date="2012-06" db="EMBL/GenBank/DDBJ databases">
        <title>Complete sequence of chromosome of Desulfomonile tiedjei DSM 6799.</title>
        <authorList>
            <person name="Lucas S."/>
            <person name="Copeland A."/>
            <person name="Lapidus A."/>
            <person name="Glavina del Rio T."/>
            <person name="Dalin E."/>
            <person name="Tice H."/>
            <person name="Bruce D."/>
            <person name="Goodwin L."/>
            <person name="Pitluck S."/>
            <person name="Peters L."/>
            <person name="Ovchinnikova G."/>
            <person name="Zeytun A."/>
            <person name="Lu M."/>
            <person name="Kyrpides N."/>
            <person name="Mavromatis K."/>
            <person name="Ivanova N."/>
            <person name="Brettin T."/>
            <person name="Detter J.C."/>
            <person name="Han C."/>
            <person name="Larimer F."/>
            <person name="Land M."/>
            <person name="Hauser L."/>
            <person name="Markowitz V."/>
            <person name="Cheng J.-F."/>
            <person name="Hugenholtz P."/>
            <person name="Woyke T."/>
            <person name="Wu D."/>
            <person name="Spring S."/>
            <person name="Schroeder M."/>
            <person name="Brambilla E."/>
            <person name="Klenk H.-P."/>
            <person name="Eisen J.A."/>
        </authorList>
    </citation>
    <scope>NUCLEOTIDE SEQUENCE [LARGE SCALE GENOMIC DNA]</scope>
    <source>
        <strain evidence="4">ATCC 49306 / DSM 6799 / DCB-1</strain>
    </source>
</reference>
<dbReference type="Pfam" id="PF01321">
    <property type="entry name" value="Creatinase_N"/>
    <property type="match status" value="1"/>
</dbReference>
<dbReference type="Gene3D" id="3.40.350.10">
    <property type="entry name" value="Creatinase/prolidase N-terminal domain"/>
    <property type="match status" value="1"/>
</dbReference>
<protein>
    <submittedName>
        <fullName evidence="3">Xaa-Pro aminopeptidase</fullName>
    </submittedName>
</protein>
<keyword evidence="4" id="KW-1185">Reference proteome</keyword>
<dbReference type="InterPro" id="IPR029149">
    <property type="entry name" value="Creatin/AminoP/Spt16_N"/>
</dbReference>
<dbReference type="Gene3D" id="3.90.230.10">
    <property type="entry name" value="Creatinase/methionine aminopeptidase superfamily"/>
    <property type="match status" value="1"/>
</dbReference>
<dbReference type="CDD" id="cd01092">
    <property type="entry name" value="APP-like"/>
    <property type="match status" value="1"/>
</dbReference>
<dbReference type="InterPro" id="IPR000994">
    <property type="entry name" value="Pept_M24"/>
</dbReference>
<dbReference type="STRING" id="706587.Desti_3702"/>
<dbReference type="eggNOG" id="COG0006">
    <property type="taxonomic scope" value="Bacteria"/>
</dbReference>
<keyword evidence="3" id="KW-0031">Aminopeptidase</keyword>
<keyword evidence="3" id="KW-0378">Hydrolase</keyword>
<evidence type="ECO:0000313" key="4">
    <source>
        <dbReference type="Proteomes" id="UP000006055"/>
    </source>
</evidence>
<dbReference type="KEGG" id="dti:Desti_3702"/>
<organism evidence="3 4">
    <name type="scientific">Desulfomonile tiedjei (strain ATCC 49306 / DSM 6799 / DCB-1)</name>
    <dbReference type="NCBI Taxonomy" id="706587"/>
    <lineage>
        <taxon>Bacteria</taxon>
        <taxon>Pseudomonadati</taxon>
        <taxon>Thermodesulfobacteriota</taxon>
        <taxon>Desulfomonilia</taxon>
        <taxon>Desulfomonilales</taxon>
        <taxon>Desulfomonilaceae</taxon>
        <taxon>Desulfomonile</taxon>
    </lineage>
</organism>
<evidence type="ECO:0000313" key="3">
    <source>
        <dbReference type="EMBL" id="AFM26347.1"/>
    </source>
</evidence>
<proteinExistence type="predicted"/>
<gene>
    <name evidence="3" type="ordered locus">Desti_3702</name>
</gene>
<dbReference type="OrthoDB" id="9806388at2"/>
<dbReference type="InterPro" id="IPR000587">
    <property type="entry name" value="Creatinase_N"/>
</dbReference>
<evidence type="ECO:0000259" key="2">
    <source>
        <dbReference type="Pfam" id="PF01321"/>
    </source>
</evidence>
<dbReference type="PATRIC" id="fig|706587.4.peg.4210"/>